<dbReference type="InterPro" id="IPR001881">
    <property type="entry name" value="EGF-like_Ca-bd_dom"/>
</dbReference>
<feature type="non-terminal residue" evidence="8">
    <location>
        <position position="1"/>
    </location>
</feature>
<dbReference type="SMART" id="SM00179">
    <property type="entry name" value="EGF_CA"/>
    <property type="match status" value="2"/>
</dbReference>
<reference evidence="8" key="1">
    <citation type="submission" date="2022-11" db="EMBL/GenBank/DDBJ databases">
        <title>Centuries of genome instability and evolution in soft-shell clam transmissible cancer (bioRxiv).</title>
        <authorList>
            <person name="Hart S.F.M."/>
            <person name="Yonemitsu M.A."/>
            <person name="Giersch R.M."/>
            <person name="Beal B.F."/>
            <person name="Arriagada G."/>
            <person name="Davis B.W."/>
            <person name="Ostrander E.A."/>
            <person name="Goff S.P."/>
            <person name="Metzger M.J."/>
        </authorList>
    </citation>
    <scope>NUCLEOTIDE SEQUENCE</scope>
    <source>
        <strain evidence="8">MELC-2E11</strain>
        <tissue evidence="8">Siphon/mantle</tissue>
    </source>
</reference>
<feature type="domain" description="EGF-like" evidence="6">
    <location>
        <begin position="1"/>
        <end position="36"/>
    </location>
</feature>
<dbReference type="InterPro" id="IPR000742">
    <property type="entry name" value="EGF"/>
</dbReference>
<name>A0ABY7F2L4_MYAAR</name>
<evidence type="ECO:0000313" key="9">
    <source>
        <dbReference type="Proteomes" id="UP001164746"/>
    </source>
</evidence>
<dbReference type="CDD" id="cd00054">
    <property type="entry name" value="EGF_CA"/>
    <property type="match status" value="2"/>
</dbReference>
<sequence>IDECQGIICENGGFCFDNIGGYTCSCAKGYTGIHCELDINECSGFVNGGCEDRCINTVGSFACKCSDNNTLNDDGFTCTGSTGPSVFSKYGLVRQFLPQGCSTILLPTNGEGADVYILLSSTSQWYRLKTDQEIIYTYGVVFVETNAKSLPLSLSGMEVVIRNENFKITTGSLERDVNDGVPYGEERMRNCWTFDVTSRDLREFLVSNSFLLSYFHSIGISFPDWLNFLPNENEILSVNDLQTSLSTGDDIQMTECKGAPLYSGRLYTTLKFGNSFAMSIYGQVITFPTAVSNKKFCIIVDIFNDYGGSVFLILPEESRDILDKFDMFKKLLNDAGVYIRPIGLGFSLQKNINVHAKTTHLQQWNGDELIQYPVFQEANIWIGVPYNKTCVFNISLYFQMLESLFLEEWNFVVRLQALGDLEFTFKTPFGNQIIRGSSSGELNALASLGGSNQRILCGRDETPAGVFLSVLFSAEAFLDAPVLRIIKPGVNVKAYVFLASDQKAPAFNQTHIYVANELLDLKHISVRFVNLTRDILTRYQTLLTNHSTILLNTVIETSQNLLAIVGNVSQGISYSNIHDLQQIIQRISWVWQVGWTQLQNDTNVFLDSIIDNTLIAKHNVTQNIRKETNAIRNRVNRLIKHVTVQASVVLRDMNGAGFRFTGDLDIFGLKIIGLEIELVSSIDSLGACSRFERAYSVLEGERAIRAMAVLSSGLVKIAPFLRIDAGVGIGLAMSLDVNGKFAVSVRVEAKFLDMRAQTDMLITNKGLYLYVEGNVWNTFKAQLQISAELGKEWYLLSYDVNGSFVADADGDGSFGDGYLAALRRFTKTIGDDANKRISKLQDGIAKAQTGLTSAQDWLEDKKVIFRSANSKFDDAVRAFDRANDKLEEAKKPFEDALSQLNEAQQIVDNLCRIKNCKKICIPGTKCTICRKRVWGRTISYPCCKFTSCMISFRDPVCTGLNVLCSAVRGIAYLALEAAKVFVRIPMLALDAAKMAVSAAQFIVDQSRVVLDIAEAALDFAKLGLEAAKGILETAKIALESVKQVVKLGVTALNFVIQYGLESIIDVRNCGFEVKLSTHDKAVFDVNCEVNAFKTGFKTIKLRINFKDSYQSLWYAAKETITSILNGIGNFGRKRRDIEYDSLNLLYKHYRKTRDNHINSTFNNETIDIIADTYGFKNNQTDTEYGIRTEIFLHNCIKFKNIHSFLLDTTQALHDMADETARTVMNSTFVQDELLDLKENNFIANASLTDLGIDLKVAETEFNITFTELTETIDIAKENFYADSYISDADAVSGAAASMFQNQTDDANNIEIINYWIVAMENVANEYFSADTCVSFLDCAHYAVASLYEMVLPSTDLPNKDDYLQSISTLEDIFLKLTSSHSLKILEVYNMSLSLLDHIDAINDSNVFCSTSPTQVFQVENQTAREGQTVYLACNATGNPFPTFMWFKDDEQITNSSTSIMMTIHNVTHSDEGIEEIPDASTSTPNTEEIEETFDIASSTRNPKDAFPITLVLKLTTAVLVLAVIVVACGVLCYKHSLNKKFRKFYRWTWMKQSMNSSRININKDEHLFNGKEAYVQEKPH</sequence>
<dbReference type="PANTHER" id="PTHR12916:SF10">
    <property type="entry name" value="NEUROGENIC LOCUS NOTCH HOMOLOG PROTEIN 2 PRECURSOR"/>
    <property type="match status" value="1"/>
</dbReference>
<evidence type="ECO:0000256" key="2">
    <source>
        <dbReference type="ARBA" id="ARBA00022737"/>
    </source>
</evidence>
<feature type="disulfide bond" evidence="4">
    <location>
        <begin position="26"/>
        <end position="35"/>
    </location>
</feature>
<keyword evidence="5" id="KW-0812">Transmembrane</keyword>
<protein>
    <submittedName>
        <fullName evidence="8">EGFL7-like protein</fullName>
    </submittedName>
</protein>
<dbReference type="SMART" id="SM00181">
    <property type="entry name" value="EGF"/>
    <property type="match status" value="2"/>
</dbReference>
<evidence type="ECO:0000313" key="8">
    <source>
        <dbReference type="EMBL" id="WAR16423.1"/>
    </source>
</evidence>
<evidence type="ECO:0000256" key="4">
    <source>
        <dbReference type="PROSITE-ProRule" id="PRU00076"/>
    </source>
</evidence>
<dbReference type="PROSITE" id="PS00022">
    <property type="entry name" value="EGF_1"/>
    <property type="match status" value="1"/>
</dbReference>
<dbReference type="Pfam" id="PF07645">
    <property type="entry name" value="EGF_CA"/>
    <property type="match status" value="1"/>
</dbReference>
<evidence type="ECO:0000259" key="6">
    <source>
        <dbReference type="PROSITE" id="PS50026"/>
    </source>
</evidence>
<evidence type="ECO:0000256" key="3">
    <source>
        <dbReference type="ARBA" id="ARBA00023157"/>
    </source>
</evidence>
<dbReference type="Gene3D" id="2.10.25.10">
    <property type="entry name" value="Laminin"/>
    <property type="match status" value="2"/>
</dbReference>
<dbReference type="PROSITE" id="PS01186">
    <property type="entry name" value="EGF_2"/>
    <property type="match status" value="1"/>
</dbReference>
<keyword evidence="5" id="KW-0472">Membrane</keyword>
<dbReference type="PANTHER" id="PTHR12916">
    <property type="entry name" value="CYTOCHROME C OXIDASE POLYPEPTIDE VIC-2"/>
    <property type="match status" value="1"/>
</dbReference>
<dbReference type="SUPFAM" id="SSF57196">
    <property type="entry name" value="EGF/Laminin"/>
    <property type="match status" value="2"/>
</dbReference>
<gene>
    <name evidence="8" type="ORF">MAR_031017</name>
</gene>
<dbReference type="Proteomes" id="UP001164746">
    <property type="component" value="Chromosome 10"/>
</dbReference>
<dbReference type="Pfam" id="PF00008">
    <property type="entry name" value="EGF"/>
    <property type="match status" value="1"/>
</dbReference>
<keyword evidence="5" id="KW-1133">Transmembrane helix</keyword>
<dbReference type="InterPro" id="IPR007110">
    <property type="entry name" value="Ig-like_dom"/>
</dbReference>
<feature type="domain" description="Ig-like" evidence="7">
    <location>
        <begin position="1412"/>
        <end position="1472"/>
    </location>
</feature>
<dbReference type="Gene3D" id="1.20.120.330">
    <property type="entry name" value="Nucleotidyltransferases domain 2"/>
    <property type="match status" value="1"/>
</dbReference>
<dbReference type="SUPFAM" id="SSF48726">
    <property type="entry name" value="Immunoglobulin"/>
    <property type="match status" value="1"/>
</dbReference>
<keyword evidence="9" id="KW-1185">Reference proteome</keyword>
<keyword evidence="3 4" id="KW-1015">Disulfide bond</keyword>
<comment type="caution">
    <text evidence="4">Lacks conserved residue(s) required for the propagation of feature annotation.</text>
</comment>
<dbReference type="InterPro" id="IPR000152">
    <property type="entry name" value="EGF-type_Asp/Asn_hydroxyl_site"/>
</dbReference>
<evidence type="ECO:0000256" key="1">
    <source>
        <dbReference type="ARBA" id="ARBA00022536"/>
    </source>
</evidence>
<dbReference type="EMBL" id="CP111021">
    <property type="protein sequence ID" value="WAR16423.1"/>
    <property type="molecule type" value="Genomic_DNA"/>
</dbReference>
<dbReference type="PROSITE" id="PS50026">
    <property type="entry name" value="EGF_3"/>
    <property type="match status" value="1"/>
</dbReference>
<dbReference type="InterPro" id="IPR018097">
    <property type="entry name" value="EGF_Ca-bd_CS"/>
</dbReference>
<dbReference type="InterPro" id="IPR049883">
    <property type="entry name" value="NOTCH1_EGF-like"/>
</dbReference>
<dbReference type="Pfam" id="PF13927">
    <property type="entry name" value="Ig_3"/>
    <property type="match status" value="1"/>
</dbReference>
<keyword evidence="1 4" id="KW-0245">EGF-like domain</keyword>
<accession>A0ABY7F2L4</accession>
<dbReference type="PROSITE" id="PS00010">
    <property type="entry name" value="ASX_HYDROXYL"/>
    <property type="match status" value="1"/>
</dbReference>
<proteinExistence type="predicted"/>
<dbReference type="InterPro" id="IPR013783">
    <property type="entry name" value="Ig-like_fold"/>
</dbReference>
<dbReference type="PROSITE" id="PS50835">
    <property type="entry name" value="IG_LIKE"/>
    <property type="match status" value="1"/>
</dbReference>
<keyword evidence="2" id="KW-0677">Repeat</keyword>
<dbReference type="PROSITE" id="PS01187">
    <property type="entry name" value="EGF_CA"/>
    <property type="match status" value="1"/>
</dbReference>
<feature type="transmembrane region" description="Helical" evidence="5">
    <location>
        <begin position="1510"/>
        <end position="1533"/>
    </location>
</feature>
<dbReference type="Gene3D" id="2.60.40.10">
    <property type="entry name" value="Immunoglobulins"/>
    <property type="match status" value="1"/>
</dbReference>
<evidence type="ECO:0000256" key="5">
    <source>
        <dbReference type="SAM" id="Phobius"/>
    </source>
</evidence>
<organism evidence="8 9">
    <name type="scientific">Mya arenaria</name>
    <name type="common">Soft-shell clam</name>
    <dbReference type="NCBI Taxonomy" id="6604"/>
    <lineage>
        <taxon>Eukaryota</taxon>
        <taxon>Metazoa</taxon>
        <taxon>Spiralia</taxon>
        <taxon>Lophotrochozoa</taxon>
        <taxon>Mollusca</taxon>
        <taxon>Bivalvia</taxon>
        <taxon>Autobranchia</taxon>
        <taxon>Heteroconchia</taxon>
        <taxon>Euheterodonta</taxon>
        <taxon>Imparidentia</taxon>
        <taxon>Neoheterodontei</taxon>
        <taxon>Myida</taxon>
        <taxon>Myoidea</taxon>
        <taxon>Myidae</taxon>
        <taxon>Mya</taxon>
    </lineage>
</organism>
<dbReference type="InterPro" id="IPR036179">
    <property type="entry name" value="Ig-like_dom_sf"/>
</dbReference>
<evidence type="ECO:0000259" key="7">
    <source>
        <dbReference type="PROSITE" id="PS50835"/>
    </source>
</evidence>